<organism evidence="4 5">
    <name type="scientific">Plasmodium inui San Antonio 1</name>
    <dbReference type="NCBI Taxonomy" id="1237626"/>
    <lineage>
        <taxon>Eukaryota</taxon>
        <taxon>Sar</taxon>
        <taxon>Alveolata</taxon>
        <taxon>Apicomplexa</taxon>
        <taxon>Aconoidasida</taxon>
        <taxon>Haemosporida</taxon>
        <taxon>Plasmodiidae</taxon>
        <taxon>Plasmodium</taxon>
        <taxon>Plasmodium (Plasmodium)</taxon>
    </lineage>
</organism>
<evidence type="ECO:0000313" key="5">
    <source>
        <dbReference type="Proteomes" id="UP000030640"/>
    </source>
</evidence>
<dbReference type="InterPro" id="IPR036511">
    <property type="entry name" value="TGT-like_sf"/>
</dbReference>
<keyword evidence="4" id="KW-0808">Transferase</keyword>
<dbReference type="Gene3D" id="3.20.20.105">
    <property type="entry name" value="Queuine tRNA-ribosyltransferase-like"/>
    <property type="match status" value="1"/>
</dbReference>
<protein>
    <submittedName>
        <fullName evidence="4">Queuine tRNA-ribosyltransferase</fullName>
    </submittedName>
</protein>
<dbReference type="PANTHER" id="PTHR46499">
    <property type="entry name" value="QUEUINE TRNA-RIBOSYLTRANSFERASE"/>
    <property type="match status" value="1"/>
</dbReference>
<feature type="compositionally biased region" description="Basic and acidic residues" evidence="2">
    <location>
        <begin position="61"/>
        <end position="75"/>
    </location>
</feature>
<feature type="region of interest" description="Disordered" evidence="2">
    <location>
        <begin position="310"/>
        <end position="356"/>
    </location>
</feature>
<dbReference type="InterPro" id="IPR002616">
    <property type="entry name" value="tRNA_ribo_trans-like"/>
</dbReference>
<dbReference type="EMBL" id="KI965474">
    <property type="protein sequence ID" value="EUD66122.1"/>
    <property type="molecule type" value="Genomic_DNA"/>
</dbReference>
<dbReference type="Pfam" id="PF01702">
    <property type="entry name" value="TGT"/>
    <property type="match status" value="2"/>
</dbReference>
<feature type="domain" description="tRNA-guanine(15) transglycosylase-like" evidence="3">
    <location>
        <begin position="362"/>
        <end position="681"/>
    </location>
</feature>
<name>W6ZZ19_9APIC</name>
<dbReference type="OrthoDB" id="10249838at2759"/>
<gene>
    <name evidence="4" type="ORF">C922_03592</name>
</gene>
<dbReference type="SUPFAM" id="SSF46579">
    <property type="entry name" value="Prefoldin"/>
    <property type="match status" value="1"/>
</dbReference>
<dbReference type="Proteomes" id="UP000030640">
    <property type="component" value="Unassembled WGS sequence"/>
</dbReference>
<dbReference type="RefSeq" id="XP_008817406.1">
    <property type="nucleotide sequence ID" value="XM_008819184.1"/>
</dbReference>
<dbReference type="GeneID" id="20038866"/>
<evidence type="ECO:0000256" key="1">
    <source>
        <dbReference type="ARBA" id="ARBA00022694"/>
    </source>
</evidence>
<sequence length="683" mass="77418">MSNAKKEKGKNEADLVDKLNYKNLSDVTLHELTCLKPNRQVYLKRGGTFFLSSREEALSVLKEKSQNREKYRNPDRSYPPRKKRSIKNERKEFPGLKSYTGGGGKTTKREKLGIEALHRLCGKGPVGGHTVRGGQKGTNKVTFLHALKGRCSKMIRISTPCRKNPTQKQYRHCSIVGQVRSSPSSSDLHQVDPCFDYPGFSFTVLEESQQEGNHSRIGIIKTPRGEIETPNFLFCATKGCMKSTPINFVKDCKTQIILSNTFHLLIHPKPHVIFQLGGLHKFMNWQGPVLTDSGGYQLFSMAFGSVSDEIKRKSRRSTGRTGRSGRTGGAGAAGCTATPVAASGSKMATSSTPQPRRGDIIVKIREQGALYKSYHDGSLDMLTPENSIQAQYLLGSDFAVVLDECTPYHIEREYTERSMHRSHRWYIRCLLEFQKAMSMPNYHSYLNELHNKKYGVKDKWREREANRQALYGIIQGGIYTDLRMKSCQVVCNLPFFGLCIGGCLGKDKQMMYSVIEKTMWFVREEGSAGKANRIGSTLVGSSKPVHLLGIGQIKDIFFGVRQGIDTFDCVIPTRLARHGYYLCTVKTIKDVEEKLHKCIKNEYIKIKSRIHEMDPNPLEEDCPCYTCANYSRAYLNHLYKINDNLLGTLLTIHNVCYMNRLMEDIREGIRRGRLDEVEGRWVR</sequence>
<keyword evidence="1" id="KW-0819">tRNA processing</keyword>
<evidence type="ECO:0000256" key="2">
    <source>
        <dbReference type="SAM" id="MobiDB-lite"/>
    </source>
</evidence>
<proteinExistence type="predicted"/>
<dbReference type="GO" id="GO:0005737">
    <property type="term" value="C:cytoplasm"/>
    <property type="evidence" value="ECO:0007669"/>
    <property type="project" value="TreeGrafter"/>
</dbReference>
<feature type="region of interest" description="Disordered" evidence="2">
    <location>
        <begin position="61"/>
        <end position="107"/>
    </location>
</feature>
<reference evidence="4 5" key="1">
    <citation type="submission" date="2013-02" db="EMBL/GenBank/DDBJ databases">
        <title>The Genome Sequence of Plasmodium inui San Antonio 1.</title>
        <authorList>
            <consortium name="The Broad Institute Genome Sequencing Platform"/>
            <consortium name="The Broad Institute Genome Sequencing Center for Infectious Disease"/>
            <person name="Neafsey D."/>
            <person name="Cheeseman I."/>
            <person name="Volkman S."/>
            <person name="Adams J."/>
            <person name="Walker B."/>
            <person name="Young S.K."/>
            <person name="Zeng Q."/>
            <person name="Gargeya S."/>
            <person name="Fitzgerald M."/>
            <person name="Haas B."/>
            <person name="Abouelleil A."/>
            <person name="Alvarado L."/>
            <person name="Arachchi H.M."/>
            <person name="Berlin A.M."/>
            <person name="Chapman S.B."/>
            <person name="Dewar J."/>
            <person name="Goldberg J."/>
            <person name="Griggs A."/>
            <person name="Gujja S."/>
            <person name="Hansen M."/>
            <person name="Howarth C."/>
            <person name="Imamovic A."/>
            <person name="Larimer J."/>
            <person name="McCowan C."/>
            <person name="Murphy C."/>
            <person name="Neiman D."/>
            <person name="Pearson M."/>
            <person name="Priest M."/>
            <person name="Roberts A."/>
            <person name="Saif S."/>
            <person name="Shea T."/>
            <person name="Sisk P."/>
            <person name="Sykes S."/>
            <person name="Wortman J."/>
            <person name="Nusbaum C."/>
            <person name="Birren B."/>
        </authorList>
    </citation>
    <scope>NUCLEOTIDE SEQUENCE [LARGE SCALE GENOMIC DNA]</scope>
    <source>
        <strain evidence="4 5">San Antonio 1</strain>
    </source>
</reference>
<dbReference type="AlphaFoldDB" id="W6ZZ19"/>
<accession>W6ZZ19</accession>
<dbReference type="PANTHER" id="PTHR46499:SF1">
    <property type="entry name" value="QUEUINE TRNA-RIBOSYLTRANSFERASE"/>
    <property type="match status" value="1"/>
</dbReference>
<evidence type="ECO:0000313" key="4">
    <source>
        <dbReference type="EMBL" id="EUD66122.1"/>
    </source>
</evidence>
<dbReference type="InterPro" id="IPR050076">
    <property type="entry name" value="ArchSynthase1/Queuine_TRR"/>
</dbReference>
<keyword evidence="5" id="KW-1185">Reference proteome</keyword>
<dbReference type="VEuPathDB" id="PlasmoDB:C922_03592"/>
<dbReference type="GO" id="GO:0002099">
    <property type="term" value="P:tRNA wobble guanine modification"/>
    <property type="evidence" value="ECO:0007669"/>
    <property type="project" value="TreeGrafter"/>
</dbReference>
<evidence type="ECO:0000259" key="3">
    <source>
        <dbReference type="Pfam" id="PF01702"/>
    </source>
</evidence>
<dbReference type="NCBIfam" id="TIGR00449">
    <property type="entry name" value="tgt_general"/>
    <property type="match status" value="2"/>
</dbReference>
<dbReference type="SUPFAM" id="SSF51713">
    <property type="entry name" value="tRNA-guanine transglycosylase"/>
    <property type="match status" value="1"/>
</dbReference>
<dbReference type="GO" id="GO:0016740">
    <property type="term" value="F:transferase activity"/>
    <property type="evidence" value="ECO:0007669"/>
    <property type="project" value="UniProtKB-KW"/>
</dbReference>
<feature type="domain" description="tRNA-guanine(15) transglycosylase-like" evidence="3">
    <location>
        <begin position="215"/>
        <end position="302"/>
    </location>
</feature>